<evidence type="ECO:0000256" key="7">
    <source>
        <dbReference type="SAM" id="Phobius"/>
    </source>
</evidence>
<dbReference type="Pfam" id="PF01226">
    <property type="entry name" value="Form_Nir_trans"/>
    <property type="match status" value="1"/>
</dbReference>
<gene>
    <name evidence="8" type="ORF">Ctob_015208</name>
</gene>
<comment type="subcellular location">
    <subcellularLocation>
        <location evidence="1">Membrane</location>
        <topology evidence="1">Multi-pass membrane protein</topology>
    </subcellularLocation>
</comment>
<comment type="similarity">
    <text evidence="5">Belongs to the FNT transporter (TC 1.A.16) family.</text>
</comment>
<feature type="region of interest" description="Disordered" evidence="6">
    <location>
        <begin position="252"/>
        <end position="271"/>
    </location>
</feature>
<dbReference type="EMBL" id="JWZX01001619">
    <property type="protein sequence ID" value="KOO33034.1"/>
    <property type="molecule type" value="Genomic_DNA"/>
</dbReference>
<protein>
    <submittedName>
        <fullName evidence="8">Formate nitrite transporter</fullName>
    </submittedName>
</protein>
<dbReference type="OrthoDB" id="4829at2759"/>
<dbReference type="AlphaFoldDB" id="A0A0M0K2K2"/>
<feature type="transmembrane region" description="Helical" evidence="7">
    <location>
        <begin position="49"/>
        <end position="71"/>
    </location>
</feature>
<dbReference type="InterPro" id="IPR000292">
    <property type="entry name" value="For/NO2_transpt"/>
</dbReference>
<dbReference type="InterPro" id="IPR023271">
    <property type="entry name" value="Aquaporin-like"/>
</dbReference>
<reference evidence="9" key="1">
    <citation type="journal article" date="2015" name="PLoS Genet.">
        <title>Genome Sequence and Transcriptome Analyses of Chrysochromulina tobin: Metabolic Tools for Enhanced Algal Fitness in the Prominent Order Prymnesiales (Haptophyceae).</title>
        <authorList>
            <person name="Hovde B.T."/>
            <person name="Deodato C.R."/>
            <person name="Hunsperger H.M."/>
            <person name="Ryken S.A."/>
            <person name="Yost W."/>
            <person name="Jha R.K."/>
            <person name="Patterson J."/>
            <person name="Monnat R.J. Jr."/>
            <person name="Barlow S.B."/>
            <person name="Starkenburg S.R."/>
            <person name="Cattolico R.A."/>
        </authorList>
    </citation>
    <scope>NUCLEOTIDE SEQUENCE</scope>
    <source>
        <strain evidence="9">CCMP291</strain>
    </source>
</reference>
<dbReference type="Gene3D" id="1.20.1080.10">
    <property type="entry name" value="Glycerol uptake facilitator protein"/>
    <property type="match status" value="1"/>
</dbReference>
<feature type="transmembrane region" description="Helical" evidence="7">
    <location>
        <begin position="92"/>
        <end position="115"/>
    </location>
</feature>
<feature type="transmembrane region" description="Helical" evidence="7">
    <location>
        <begin position="218"/>
        <end position="241"/>
    </location>
</feature>
<evidence type="ECO:0000256" key="5">
    <source>
        <dbReference type="ARBA" id="ARBA00049660"/>
    </source>
</evidence>
<keyword evidence="3 7" id="KW-1133">Transmembrane helix</keyword>
<dbReference type="PANTHER" id="PTHR30520">
    <property type="entry name" value="FORMATE TRANSPORTER-RELATED"/>
    <property type="match status" value="1"/>
</dbReference>
<evidence type="ECO:0000256" key="1">
    <source>
        <dbReference type="ARBA" id="ARBA00004141"/>
    </source>
</evidence>
<evidence type="ECO:0000256" key="3">
    <source>
        <dbReference type="ARBA" id="ARBA00022989"/>
    </source>
</evidence>
<evidence type="ECO:0000256" key="6">
    <source>
        <dbReference type="SAM" id="MobiDB-lite"/>
    </source>
</evidence>
<accession>A0A0M0K2K2</accession>
<name>A0A0M0K2K2_9EUKA</name>
<dbReference type="GO" id="GO:0005886">
    <property type="term" value="C:plasma membrane"/>
    <property type="evidence" value="ECO:0007669"/>
    <property type="project" value="TreeGrafter"/>
</dbReference>
<evidence type="ECO:0000313" key="8">
    <source>
        <dbReference type="EMBL" id="KOO33034.1"/>
    </source>
</evidence>
<proteinExistence type="inferred from homology"/>
<evidence type="ECO:0000256" key="2">
    <source>
        <dbReference type="ARBA" id="ARBA00022692"/>
    </source>
</evidence>
<evidence type="ECO:0000256" key="4">
    <source>
        <dbReference type="ARBA" id="ARBA00023136"/>
    </source>
</evidence>
<dbReference type="Proteomes" id="UP000037460">
    <property type="component" value="Unassembled WGS sequence"/>
</dbReference>
<organism evidence="8 9">
    <name type="scientific">Chrysochromulina tobinii</name>
    <dbReference type="NCBI Taxonomy" id="1460289"/>
    <lineage>
        <taxon>Eukaryota</taxon>
        <taxon>Haptista</taxon>
        <taxon>Haptophyta</taxon>
        <taxon>Prymnesiophyceae</taxon>
        <taxon>Prymnesiales</taxon>
        <taxon>Chrysochromulinaceae</taxon>
        <taxon>Chrysochromulina</taxon>
    </lineage>
</organism>
<evidence type="ECO:0000313" key="9">
    <source>
        <dbReference type="Proteomes" id="UP000037460"/>
    </source>
</evidence>
<comment type="caution">
    <text evidence="8">The sequence shown here is derived from an EMBL/GenBank/DDBJ whole genome shotgun (WGS) entry which is preliminary data.</text>
</comment>
<feature type="transmembrane region" description="Helical" evidence="7">
    <location>
        <begin position="140"/>
        <end position="164"/>
    </location>
</feature>
<keyword evidence="2 7" id="KW-0812">Transmembrane</keyword>
<feature type="transmembrane region" description="Helical" evidence="7">
    <location>
        <begin position="176"/>
        <end position="198"/>
    </location>
</feature>
<sequence>MCATARAKLHAPWSHQALHGLLAGLYIGLGAMSANLAEAGGFQLHETQMLLGGAVFPIGLIAILLTGTNLFTANCMYVVSPLLNGAVHPARALGFLMVSWLANFVGAVGVAYFLAHLGEYFDNEPAKAFVQHNAAVKCSFAFWVAFLRGVGANTLVCLGSWQALSTDDTLAKIFSMWWPAFTFTAISFEHCIANMFYVSIGLFEGAEPTWADFMFHNLVPVTMGNFVGGALFLGLVAYLTYDAASPLASMPSRSEAERAETVEPLTINTHA</sequence>
<keyword evidence="9" id="KW-1185">Reference proteome</keyword>
<dbReference type="GO" id="GO:0015513">
    <property type="term" value="F:high-affinity secondary active nitrite transmembrane transporter activity"/>
    <property type="evidence" value="ECO:0007669"/>
    <property type="project" value="TreeGrafter"/>
</dbReference>
<keyword evidence="4 7" id="KW-0472">Membrane</keyword>
<dbReference type="GO" id="GO:0015707">
    <property type="term" value="P:nitrite transport"/>
    <property type="evidence" value="ECO:0007669"/>
    <property type="project" value="TreeGrafter"/>
</dbReference>
<dbReference type="PANTHER" id="PTHR30520:SF6">
    <property type="entry name" value="FORMATE_NITRATE FAMILY TRANSPORTER (EUROFUNG)"/>
    <property type="match status" value="1"/>
</dbReference>